<comment type="similarity">
    <text evidence="1 2">Belongs to the outer membrane factor (OMF) (TC 1.B.17) family.</text>
</comment>
<dbReference type="GO" id="GO:0015562">
    <property type="term" value="F:efflux transmembrane transporter activity"/>
    <property type="evidence" value="ECO:0007669"/>
    <property type="project" value="InterPro"/>
</dbReference>
<dbReference type="EMBL" id="CP029701">
    <property type="protein sequence ID" value="QHV63781.1"/>
    <property type="molecule type" value="Genomic_DNA"/>
</dbReference>
<dbReference type="AlphaFoldDB" id="A0AAE6TBP5"/>
<dbReference type="PANTHER" id="PTHR30203">
    <property type="entry name" value="OUTER MEMBRANE CATION EFFLUX PROTEIN"/>
    <property type="match status" value="1"/>
</dbReference>
<dbReference type="GO" id="GO:0005886">
    <property type="term" value="C:plasma membrane"/>
    <property type="evidence" value="ECO:0007669"/>
    <property type="project" value="UniProtKB-SubCell"/>
</dbReference>
<dbReference type="Gene3D" id="2.20.200.10">
    <property type="entry name" value="Outer membrane efflux proteins (OEP)"/>
    <property type="match status" value="1"/>
</dbReference>
<dbReference type="InterPro" id="IPR010131">
    <property type="entry name" value="MdtP/NodT-like"/>
</dbReference>
<organism evidence="4 5">
    <name type="scientific">Akkermansia massiliensis</name>
    <dbReference type="NCBI Taxonomy" id="2927224"/>
    <lineage>
        <taxon>Bacteria</taxon>
        <taxon>Pseudomonadati</taxon>
        <taxon>Verrucomicrobiota</taxon>
        <taxon>Verrucomicrobiia</taxon>
        <taxon>Verrucomicrobiales</taxon>
        <taxon>Akkermansiaceae</taxon>
        <taxon>Akkermansia</taxon>
    </lineage>
</organism>
<proteinExistence type="inferred from homology"/>
<keyword evidence="6" id="KW-1185">Reference proteome</keyword>
<evidence type="ECO:0000313" key="4">
    <source>
        <dbReference type="EMBL" id="QHV63781.1"/>
    </source>
</evidence>
<evidence type="ECO:0000256" key="2">
    <source>
        <dbReference type="RuleBase" id="RU362097"/>
    </source>
</evidence>
<keyword evidence="2" id="KW-0812">Transmembrane</keyword>
<dbReference type="Pfam" id="PF02321">
    <property type="entry name" value="OEP"/>
    <property type="match status" value="2"/>
</dbReference>
<reference evidence="4" key="1">
    <citation type="submission" date="2018-05" db="EMBL/GenBank/DDBJ databases">
        <title>Complete genome sequnece of Akkermansia muciniphila EB-AMDK-40.</title>
        <authorList>
            <person name="Nam Y.-D."/>
            <person name="Chung W.-H."/>
            <person name="Park Y.S."/>
            <person name="Kang J."/>
        </authorList>
    </citation>
    <scope>NUCLEOTIDE SEQUENCE</scope>
    <source>
        <strain evidence="4">EB-AMDK-40</strain>
    </source>
</reference>
<keyword evidence="2" id="KW-1134">Transmembrane beta strand</keyword>
<comment type="subcellular location">
    <subcellularLocation>
        <location evidence="2">Cell membrane</location>
        <topology evidence="2">Lipid-anchor</topology>
    </subcellularLocation>
</comment>
<dbReference type="RefSeq" id="WP_102722256.1">
    <property type="nucleotide sequence ID" value="NZ_CP029701.1"/>
</dbReference>
<evidence type="ECO:0000256" key="1">
    <source>
        <dbReference type="ARBA" id="ARBA00007613"/>
    </source>
</evidence>
<dbReference type="PROSITE" id="PS51257">
    <property type="entry name" value="PROKAR_LIPOPROTEIN"/>
    <property type="match status" value="1"/>
</dbReference>
<dbReference type="Proteomes" id="UP001202031">
    <property type="component" value="Unassembled WGS sequence"/>
</dbReference>
<dbReference type="Gene3D" id="1.20.1600.10">
    <property type="entry name" value="Outer membrane efflux proteins (OEP)"/>
    <property type="match status" value="1"/>
</dbReference>
<evidence type="ECO:0000313" key="5">
    <source>
        <dbReference type="Proteomes" id="UP000642553"/>
    </source>
</evidence>
<dbReference type="GeneID" id="84022953"/>
<dbReference type="Proteomes" id="UP000642553">
    <property type="component" value="Chromosome"/>
</dbReference>
<name>A0AAE6TBP5_9BACT</name>
<protein>
    <submittedName>
        <fullName evidence="3">Efflux transporter outer membrane subunit</fullName>
    </submittedName>
    <submittedName>
        <fullName evidence="4">RND transporter</fullName>
    </submittedName>
</protein>
<gene>
    <name evidence="4" type="ORF">DMI76_10570</name>
    <name evidence="3" type="ORF">M8N44_03735</name>
</gene>
<dbReference type="EMBL" id="JAMGSI010000001">
    <property type="protein sequence ID" value="MCL6656428.1"/>
    <property type="molecule type" value="Genomic_DNA"/>
</dbReference>
<evidence type="ECO:0000313" key="6">
    <source>
        <dbReference type="Proteomes" id="UP001202031"/>
    </source>
</evidence>
<dbReference type="SUPFAM" id="SSF56954">
    <property type="entry name" value="Outer membrane efflux proteins (OEP)"/>
    <property type="match status" value="1"/>
</dbReference>
<sequence length="479" mass="52344">MRPNQYITRAILLGTAITASSCMMGPDFKPVDMPMPTAFRGASAATESIADLPWWKVFKNKDLQDLLTDTYQNNRDLKATMARVEKARQYITITEAPLFPWADYSGSLSKGSNYTSGNVVQTSAVGNTLTPGSIDAGISWELDIWGKTRRMTEAARADYLASEEGQRALMLSLLRQVADSYLQLLQLDEQLAIVQKSVESYSESLRLFDEQLEGQVGDRLQVASAKAALASSQAQIPAIQVQIANLENAVSVLAGRAPGRIRRSGSTRDIAYNVKVPAGIPAYILSRRPDVRQSEYQLRAANAEVGVAIANYFPTISLTAAGGLASADLRHVQGRRGGWGFGTNLTGPLFQAGKLTASEKAAKAEFLAASNDYEQTVLNALAEVSSTLIQRAKLRNITSIQSEAVEAYQTAVKLSFERYRTGLSNYIEVLYAQQNLYPAQIQLSQYYYQHASTLVSLYTALGGGWNMSHKAIMDGPPKR</sequence>
<dbReference type="NCBIfam" id="TIGR01845">
    <property type="entry name" value="outer_NodT"/>
    <property type="match status" value="1"/>
</dbReference>
<dbReference type="InterPro" id="IPR003423">
    <property type="entry name" value="OMP_efflux"/>
</dbReference>
<evidence type="ECO:0000313" key="3">
    <source>
        <dbReference type="EMBL" id="MCL6656428.1"/>
    </source>
</evidence>
<reference evidence="3 6" key="2">
    <citation type="submission" date="2022-03" db="EMBL/GenBank/DDBJ databases">
        <title>Taxonomic description of new species and reclassification of some bacterial strains.</title>
        <authorList>
            <person name="Ndongo S."/>
        </authorList>
    </citation>
    <scope>NUCLEOTIDE SEQUENCE [LARGE SCALE GENOMIC DNA]</scope>
    <source>
        <strain evidence="3 6">Marseille-P6666</strain>
    </source>
</reference>
<keyword evidence="2" id="KW-0564">Palmitate</keyword>
<keyword evidence="2" id="KW-0449">Lipoprotein</keyword>
<keyword evidence="2" id="KW-0472">Membrane</keyword>
<accession>A0AAE6TBP5</accession>